<keyword evidence="5" id="KW-1185">Reference proteome</keyword>
<dbReference type="EMBL" id="NRGR01000013">
    <property type="protein sequence ID" value="PCC39580.1"/>
    <property type="molecule type" value="Genomic_DNA"/>
</dbReference>
<sequence length="534" mass="58048">MPSSRVSPELRTLPSVAPSVTREREQRSGGRAAAVVTGLLALMVLLGQMTLASAPARAEAPHSVNVTDTTGEVDPEILESRLVDVDFRRDVDLVVLVLDVTDYGFEQSQDTALNDAAVAYSRDAAPELLAADDDHWADGTVILALDPENRFLGTYAGEDVKLDDSGFESVQDAMRDKADDGEWEESLEDGAEKYADLLDRPWWQHPGVLIAGLVVVGGLAVGALSALGLRRAARRRVDDALPRFEGVLAKHRLTAAAASTLPVESPYAEAALSDYRTYLEKIDEATQLRARIPAGNDRPWGWGLKGRQREQAREFESTVTYLDDTDDDIIATNDLLHRLGGWRAAWDRELQPLQDSIDALDSALDDGEDISAEETAAVADLLELSSDISAEMGELTTKLEADEIDPDSALERLDTLTTELSASVASLQSLRISRLAEDDDEAEVMRDASWDADLEHEERGYRSVRGRRHAMDAAISGNPTDIWHLSPLVWYSAWQHESNSDLESHRNPSSSSGSTSGYSAASGGFSGAGSSSRF</sequence>
<comment type="caution">
    <text evidence="4">The sequence shown here is derived from an EMBL/GenBank/DDBJ whole genome shotgun (WGS) entry which is preliminary data.</text>
</comment>
<dbReference type="RefSeq" id="WP_096196926.1">
    <property type="nucleotide sequence ID" value="NZ_JBQQGT010000003.1"/>
</dbReference>
<dbReference type="Gene3D" id="3.10.310.50">
    <property type="match status" value="1"/>
</dbReference>
<dbReference type="InterPro" id="IPR033435">
    <property type="entry name" value="DUF5129"/>
</dbReference>
<feature type="transmembrane region" description="Helical" evidence="2">
    <location>
        <begin position="208"/>
        <end position="229"/>
    </location>
</feature>
<feature type="transmembrane region" description="Helical" evidence="2">
    <location>
        <begin position="32"/>
        <end position="51"/>
    </location>
</feature>
<evidence type="ECO:0000313" key="4">
    <source>
        <dbReference type="EMBL" id="PCC39580.1"/>
    </source>
</evidence>
<evidence type="ECO:0000313" key="5">
    <source>
        <dbReference type="Proteomes" id="UP000218598"/>
    </source>
</evidence>
<feature type="domain" description="DUF5129" evidence="3">
    <location>
        <begin position="66"/>
        <end position="413"/>
    </location>
</feature>
<dbReference type="OrthoDB" id="3249697at2"/>
<feature type="compositionally biased region" description="Low complexity" evidence="1">
    <location>
        <begin position="509"/>
        <end position="534"/>
    </location>
</feature>
<reference evidence="4 5" key="1">
    <citation type="journal article" date="2017" name="Elife">
        <title>Extensive horizontal gene transfer in cheese-associated bacteria.</title>
        <authorList>
            <person name="Bonham K.S."/>
            <person name="Wolfe B.E."/>
            <person name="Dutton R.J."/>
        </authorList>
    </citation>
    <scope>NUCLEOTIDE SEQUENCE [LARGE SCALE GENOMIC DNA]</scope>
    <source>
        <strain evidence="4 5">341_9</strain>
    </source>
</reference>
<proteinExistence type="predicted"/>
<evidence type="ECO:0000256" key="2">
    <source>
        <dbReference type="SAM" id="Phobius"/>
    </source>
</evidence>
<gene>
    <name evidence="4" type="ORF">CIK66_07640</name>
</gene>
<keyword evidence="2" id="KW-0812">Transmembrane</keyword>
<organism evidence="4 5">
    <name type="scientific">Brachybacterium alimentarium</name>
    <dbReference type="NCBI Taxonomy" id="47845"/>
    <lineage>
        <taxon>Bacteria</taxon>
        <taxon>Bacillati</taxon>
        <taxon>Actinomycetota</taxon>
        <taxon>Actinomycetes</taxon>
        <taxon>Micrococcales</taxon>
        <taxon>Dermabacteraceae</taxon>
        <taxon>Brachybacterium</taxon>
    </lineage>
</organism>
<accession>A0A2A3YJU5</accession>
<feature type="region of interest" description="Disordered" evidence="1">
    <location>
        <begin position="500"/>
        <end position="534"/>
    </location>
</feature>
<feature type="region of interest" description="Disordered" evidence="1">
    <location>
        <begin position="1"/>
        <end position="28"/>
    </location>
</feature>
<keyword evidence="2" id="KW-0472">Membrane</keyword>
<evidence type="ECO:0000259" key="3">
    <source>
        <dbReference type="Pfam" id="PF17173"/>
    </source>
</evidence>
<dbReference type="AlphaFoldDB" id="A0A2A3YJU5"/>
<keyword evidence="2" id="KW-1133">Transmembrane helix</keyword>
<dbReference type="Proteomes" id="UP000218598">
    <property type="component" value="Unassembled WGS sequence"/>
</dbReference>
<name>A0A2A3YJU5_9MICO</name>
<evidence type="ECO:0000256" key="1">
    <source>
        <dbReference type="SAM" id="MobiDB-lite"/>
    </source>
</evidence>
<protein>
    <recommendedName>
        <fullName evidence="3">DUF5129 domain-containing protein</fullName>
    </recommendedName>
</protein>
<dbReference type="Pfam" id="PF17173">
    <property type="entry name" value="DUF5129"/>
    <property type="match status" value="1"/>
</dbReference>